<feature type="chain" id="PRO_5001646600" description="SMP-30/Gluconolactonase/LRE-like region domain-containing protein" evidence="1">
    <location>
        <begin position="23"/>
        <end position="405"/>
    </location>
</feature>
<dbReference type="InterPro" id="IPR013658">
    <property type="entry name" value="SGL"/>
</dbReference>
<organism evidence="3 4">
    <name type="scientific">Galerina marginata (strain CBS 339.88)</name>
    <dbReference type="NCBI Taxonomy" id="685588"/>
    <lineage>
        <taxon>Eukaryota</taxon>
        <taxon>Fungi</taxon>
        <taxon>Dikarya</taxon>
        <taxon>Basidiomycota</taxon>
        <taxon>Agaricomycotina</taxon>
        <taxon>Agaricomycetes</taxon>
        <taxon>Agaricomycetidae</taxon>
        <taxon>Agaricales</taxon>
        <taxon>Agaricineae</taxon>
        <taxon>Strophariaceae</taxon>
        <taxon>Galerina</taxon>
    </lineage>
</organism>
<sequence>MISLLIATLAIIPSPFSTKAQALSPDSDVGNAAAIPSGAVSVPPSSFAVLGQNATFRQNGATEHFNPTNTTPPFFQIFHPDFLSVLGPDAFVRVIAENATFASGFAFEAPIFHVQTNEIFFASSVVPPESSMTHNNRISKINMTLVEIALAQKVASINVPFETLSLPDTVQITNGGTGPFRGNLLFATRGRGTLPSALVLVNPKAPNNATVLLDNFFARQFDSMNDVKIHPSGNIFFTDDSLGFIRDEKPAPLLPSQVYMFDPQSGLVRVVADNVVIPNGIAFNPSGKIAYIGDSAAIGTDPTLPSTVYAYDVDPETFAFNNRRVFAYIDSGIPDGIEVDTGGNLYVASADGVQIFRKDGVLLGKVFIGSNVANMAFAGDGRLVVLAGTSVFLAKIAAKGSLVTS</sequence>
<evidence type="ECO:0000256" key="1">
    <source>
        <dbReference type="SAM" id="SignalP"/>
    </source>
</evidence>
<keyword evidence="4" id="KW-1185">Reference proteome</keyword>
<evidence type="ECO:0000259" key="2">
    <source>
        <dbReference type="Pfam" id="PF08450"/>
    </source>
</evidence>
<dbReference type="Gene3D" id="2.120.10.30">
    <property type="entry name" value="TolB, C-terminal domain"/>
    <property type="match status" value="1"/>
</dbReference>
<keyword evidence="1" id="KW-0732">Signal</keyword>
<dbReference type="InterPro" id="IPR052988">
    <property type="entry name" value="Oryzine_lactonohydrolase"/>
</dbReference>
<accession>A0A067T9H5</accession>
<dbReference type="PANTHER" id="PTHR47064:SF2">
    <property type="entry name" value="SMP-30_GLUCONOLACTONASE_LRE-LIKE REGION DOMAIN-CONTAINING PROTEIN-RELATED"/>
    <property type="match status" value="1"/>
</dbReference>
<reference evidence="4" key="1">
    <citation type="journal article" date="2014" name="Proc. Natl. Acad. Sci. U.S.A.">
        <title>Extensive sampling of basidiomycete genomes demonstrates inadequacy of the white-rot/brown-rot paradigm for wood decay fungi.</title>
        <authorList>
            <person name="Riley R."/>
            <person name="Salamov A.A."/>
            <person name="Brown D.W."/>
            <person name="Nagy L.G."/>
            <person name="Floudas D."/>
            <person name="Held B.W."/>
            <person name="Levasseur A."/>
            <person name="Lombard V."/>
            <person name="Morin E."/>
            <person name="Otillar R."/>
            <person name="Lindquist E.A."/>
            <person name="Sun H."/>
            <person name="LaButti K.M."/>
            <person name="Schmutz J."/>
            <person name="Jabbour D."/>
            <person name="Luo H."/>
            <person name="Baker S.E."/>
            <person name="Pisabarro A.G."/>
            <person name="Walton J.D."/>
            <person name="Blanchette R.A."/>
            <person name="Henrissat B."/>
            <person name="Martin F."/>
            <person name="Cullen D."/>
            <person name="Hibbett D.S."/>
            <person name="Grigoriev I.V."/>
        </authorList>
    </citation>
    <scope>NUCLEOTIDE SEQUENCE [LARGE SCALE GENOMIC DNA]</scope>
    <source>
        <strain evidence="4">CBS 339.88</strain>
    </source>
</reference>
<dbReference type="Proteomes" id="UP000027222">
    <property type="component" value="Unassembled WGS sequence"/>
</dbReference>
<dbReference type="HOGENOM" id="CLU_036110_1_2_1"/>
<dbReference type="EMBL" id="KL142378">
    <property type="protein sequence ID" value="KDR76544.1"/>
    <property type="molecule type" value="Genomic_DNA"/>
</dbReference>
<protein>
    <recommendedName>
        <fullName evidence="2">SMP-30/Gluconolactonase/LRE-like region domain-containing protein</fullName>
    </recommendedName>
</protein>
<dbReference type="Pfam" id="PF08450">
    <property type="entry name" value="SGL"/>
    <property type="match status" value="1"/>
</dbReference>
<dbReference type="STRING" id="685588.A0A067T9H5"/>
<dbReference type="AlphaFoldDB" id="A0A067T9H5"/>
<dbReference type="PANTHER" id="PTHR47064">
    <property type="entry name" value="PUTATIVE (AFU_ORTHOLOGUE AFUA_1G08990)-RELATED"/>
    <property type="match status" value="1"/>
</dbReference>
<evidence type="ECO:0000313" key="4">
    <source>
        <dbReference type="Proteomes" id="UP000027222"/>
    </source>
</evidence>
<feature type="domain" description="SMP-30/Gluconolactonase/LRE-like region" evidence="2">
    <location>
        <begin position="206"/>
        <end position="381"/>
    </location>
</feature>
<dbReference type="OrthoDB" id="423498at2759"/>
<gene>
    <name evidence="3" type="ORF">GALMADRAFT_139466</name>
</gene>
<evidence type="ECO:0000313" key="3">
    <source>
        <dbReference type="EMBL" id="KDR76544.1"/>
    </source>
</evidence>
<proteinExistence type="predicted"/>
<dbReference type="SUPFAM" id="SSF63829">
    <property type="entry name" value="Calcium-dependent phosphotriesterase"/>
    <property type="match status" value="1"/>
</dbReference>
<feature type="signal peptide" evidence="1">
    <location>
        <begin position="1"/>
        <end position="22"/>
    </location>
</feature>
<name>A0A067T9H5_GALM3</name>
<dbReference type="InterPro" id="IPR011042">
    <property type="entry name" value="6-blade_b-propeller_TolB-like"/>
</dbReference>